<dbReference type="AlphaFoldDB" id="A0AAD7RWJ6"/>
<comment type="caution">
    <text evidence="1">The sequence shown here is derived from an EMBL/GenBank/DDBJ whole genome shotgun (WGS) entry which is preliminary data.</text>
</comment>
<keyword evidence="2" id="KW-1185">Reference proteome</keyword>
<sequence>MGFKSQDNQLTSAKDSKPGKVVIRDVAGSRHHRCYDNKAGAAESFGVLFWSVAGSGALARARSAAAAAPRPLAPVFRRLFATLSTQPVAGKSTGTRCLQGHAPRETERLVELNVPVNSMVYSAH</sequence>
<accession>A0AAD7RWJ6</accession>
<name>A0AAD7RWJ6_9TELE</name>
<reference evidence="1" key="1">
    <citation type="journal article" date="2023" name="Science">
        <title>Genome structures resolve the early diversification of teleost fishes.</title>
        <authorList>
            <person name="Parey E."/>
            <person name="Louis A."/>
            <person name="Montfort J."/>
            <person name="Bouchez O."/>
            <person name="Roques C."/>
            <person name="Iampietro C."/>
            <person name="Lluch J."/>
            <person name="Castinel A."/>
            <person name="Donnadieu C."/>
            <person name="Desvignes T."/>
            <person name="Floi Bucao C."/>
            <person name="Jouanno E."/>
            <person name="Wen M."/>
            <person name="Mejri S."/>
            <person name="Dirks R."/>
            <person name="Jansen H."/>
            <person name="Henkel C."/>
            <person name="Chen W.J."/>
            <person name="Zahm M."/>
            <person name="Cabau C."/>
            <person name="Klopp C."/>
            <person name="Thompson A.W."/>
            <person name="Robinson-Rechavi M."/>
            <person name="Braasch I."/>
            <person name="Lecointre G."/>
            <person name="Bobe J."/>
            <person name="Postlethwait J.H."/>
            <person name="Berthelot C."/>
            <person name="Roest Crollius H."/>
            <person name="Guiguen Y."/>
        </authorList>
    </citation>
    <scope>NUCLEOTIDE SEQUENCE</scope>
    <source>
        <strain evidence="1">NC1722</strain>
    </source>
</reference>
<evidence type="ECO:0000313" key="1">
    <source>
        <dbReference type="EMBL" id="KAJ8391473.1"/>
    </source>
</evidence>
<dbReference type="EMBL" id="JAINUG010000157">
    <property type="protein sequence ID" value="KAJ8391473.1"/>
    <property type="molecule type" value="Genomic_DNA"/>
</dbReference>
<gene>
    <name evidence="1" type="ORF">AAFF_G00089470</name>
</gene>
<protein>
    <submittedName>
        <fullName evidence="1">Uncharacterized protein</fullName>
    </submittedName>
</protein>
<dbReference type="Proteomes" id="UP001221898">
    <property type="component" value="Unassembled WGS sequence"/>
</dbReference>
<organism evidence="1 2">
    <name type="scientific">Aldrovandia affinis</name>
    <dbReference type="NCBI Taxonomy" id="143900"/>
    <lineage>
        <taxon>Eukaryota</taxon>
        <taxon>Metazoa</taxon>
        <taxon>Chordata</taxon>
        <taxon>Craniata</taxon>
        <taxon>Vertebrata</taxon>
        <taxon>Euteleostomi</taxon>
        <taxon>Actinopterygii</taxon>
        <taxon>Neopterygii</taxon>
        <taxon>Teleostei</taxon>
        <taxon>Notacanthiformes</taxon>
        <taxon>Halosauridae</taxon>
        <taxon>Aldrovandia</taxon>
    </lineage>
</organism>
<proteinExistence type="predicted"/>
<evidence type="ECO:0000313" key="2">
    <source>
        <dbReference type="Proteomes" id="UP001221898"/>
    </source>
</evidence>